<dbReference type="PANTHER" id="PTHR43300">
    <property type="entry name" value="ACETYLTRANSFERASE"/>
    <property type="match status" value="1"/>
</dbReference>
<evidence type="ECO:0000259" key="1">
    <source>
        <dbReference type="Pfam" id="PF17836"/>
    </source>
</evidence>
<comment type="caution">
    <text evidence="2">The sequence shown here is derived from an EMBL/GenBank/DDBJ whole genome shotgun (WGS) entry which is preliminary data.</text>
</comment>
<dbReference type="RefSeq" id="WP_258217524.1">
    <property type="nucleotide sequence ID" value="NZ_JANQBD010000034.1"/>
</dbReference>
<dbReference type="Proteomes" id="UP001300012">
    <property type="component" value="Unassembled WGS sequence"/>
</dbReference>
<dbReference type="InterPro" id="IPR001451">
    <property type="entry name" value="Hexapep"/>
</dbReference>
<sequence>MSKIIIYGSKDFAYVIKSLVEDCGHEFVGFIDDYNDGEFVIGTYSDVKTKYPPHLYDIVIAIGYNNLDARWKVYQKILVDGYNIASLVHPTALISKSCEIGNGVIIMVGAIIDTNCVLNDLVVVWPGVVINHDSIIGENNFLSPNSTICGFVYTEQSCFIGAGAVIVNHTVVPQSSFIKAGQVYYQKKLVE</sequence>
<dbReference type="Pfam" id="PF17836">
    <property type="entry name" value="PglD_N"/>
    <property type="match status" value="1"/>
</dbReference>
<dbReference type="InterPro" id="IPR011004">
    <property type="entry name" value="Trimer_LpxA-like_sf"/>
</dbReference>
<dbReference type="EMBL" id="JANQBD010000034">
    <property type="protein sequence ID" value="MCR8635983.1"/>
    <property type="molecule type" value="Genomic_DNA"/>
</dbReference>
<feature type="domain" description="PglD N-terminal" evidence="1">
    <location>
        <begin position="3"/>
        <end position="77"/>
    </location>
</feature>
<organism evidence="2 3">
    <name type="scientific">Paenibacillus radicis</name>
    <name type="common">ex Xue et al. 2023</name>
    <dbReference type="NCBI Taxonomy" id="2972489"/>
    <lineage>
        <taxon>Bacteria</taxon>
        <taxon>Bacillati</taxon>
        <taxon>Bacillota</taxon>
        <taxon>Bacilli</taxon>
        <taxon>Bacillales</taxon>
        <taxon>Paenibacillaceae</taxon>
        <taxon>Paenibacillus</taxon>
    </lineage>
</organism>
<gene>
    <name evidence="2" type="ORF">NV381_32805</name>
</gene>
<evidence type="ECO:0000313" key="3">
    <source>
        <dbReference type="Proteomes" id="UP001300012"/>
    </source>
</evidence>
<accession>A0ABT1YUC3</accession>
<name>A0ABT1YUC3_9BACL</name>
<dbReference type="Gene3D" id="3.40.50.20">
    <property type="match status" value="1"/>
</dbReference>
<dbReference type="InterPro" id="IPR041561">
    <property type="entry name" value="PglD_N"/>
</dbReference>
<dbReference type="SUPFAM" id="SSF51161">
    <property type="entry name" value="Trimeric LpxA-like enzymes"/>
    <property type="match status" value="1"/>
</dbReference>
<dbReference type="InterPro" id="IPR050179">
    <property type="entry name" value="Trans_hexapeptide_repeat"/>
</dbReference>
<proteinExistence type="predicted"/>
<keyword evidence="3" id="KW-1185">Reference proteome</keyword>
<dbReference type="Pfam" id="PF00132">
    <property type="entry name" value="Hexapep"/>
    <property type="match status" value="1"/>
</dbReference>
<reference evidence="2 3" key="1">
    <citation type="submission" date="2022-08" db="EMBL/GenBank/DDBJ databases">
        <title>Paenibacillus endoradicis sp. nov., Paenibacillus radicibacter sp. nov and Paenibacillus pararadicis sp. nov., three cold-adapted plant growth-promoting bacteria isolated from root of Larix gmelinii in Great Khingan.</title>
        <authorList>
            <person name="Xue H."/>
        </authorList>
    </citation>
    <scope>NUCLEOTIDE SEQUENCE [LARGE SCALE GENOMIC DNA]</scope>
    <source>
        <strain evidence="2 3">N5-1-1-5</strain>
    </source>
</reference>
<dbReference type="PANTHER" id="PTHR43300:SF7">
    <property type="entry name" value="UDP-N-ACETYLBACILLOSAMINE N-ACETYLTRANSFERASE"/>
    <property type="match status" value="1"/>
</dbReference>
<evidence type="ECO:0000313" key="2">
    <source>
        <dbReference type="EMBL" id="MCR8635983.1"/>
    </source>
</evidence>
<protein>
    <recommendedName>
        <fullName evidence="1">PglD N-terminal domain-containing protein</fullName>
    </recommendedName>
</protein>
<dbReference type="Gene3D" id="2.160.10.10">
    <property type="entry name" value="Hexapeptide repeat proteins"/>
    <property type="match status" value="1"/>
</dbReference>